<feature type="compositionally biased region" description="Basic and acidic residues" evidence="2">
    <location>
        <begin position="584"/>
        <end position="602"/>
    </location>
</feature>
<dbReference type="Pfam" id="PF00015">
    <property type="entry name" value="MCPsignal"/>
    <property type="match status" value="1"/>
</dbReference>
<dbReference type="GO" id="GO:0004888">
    <property type="term" value="F:transmembrane signaling receptor activity"/>
    <property type="evidence" value="ECO:0007669"/>
    <property type="project" value="InterPro"/>
</dbReference>
<feature type="domain" description="PAS" evidence="4">
    <location>
        <begin position="10"/>
        <end position="64"/>
    </location>
</feature>
<dbReference type="InterPro" id="IPR004090">
    <property type="entry name" value="Chemotax_Me-accpt_rcpt"/>
</dbReference>
<dbReference type="InterPro" id="IPR004089">
    <property type="entry name" value="MCPsignal_dom"/>
</dbReference>
<dbReference type="PROSITE" id="PS50112">
    <property type="entry name" value="PAS"/>
    <property type="match status" value="3"/>
</dbReference>
<evidence type="ECO:0000256" key="1">
    <source>
        <dbReference type="PROSITE-ProRule" id="PRU00284"/>
    </source>
</evidence>
<gene>
    <name evidence="6" type="ORF">LX81_03607</name>
</gene>
<dbReference type="PANTHER" id="PTHR24422:SF10">
    <property type="entry name" value="CHEMOTAXIS PROTEIN METHYLTRANSFERASE 2"/>
    <property type="match status" value="1"/>
</dbReference>
<dbReference type="SMART" id="SM00091">
    <property type="entry name" value="PAS"/>
    <property type="match status" value="3"/>
</dbReference>
<dbReference type="AlphaFoldDB" id="A0A2W7PSD2"/>
<feature type="domain" description="PAS" evidence="4">
    <location>
        <begin position="254"/>
        <end position="325"/>
    </location>
</feature>
<evidence type="ECO:0000259" key="5">
    <source>
        <dbReference type="PROSITE" id="PS50113"/>
    </source>
</evidence>
<evidence type="ECO:0000313" key="7">
    <source>
        <dbReference type="Proteomes" id="UP000248916"/>
    </source>
</evidence>
<dbReference type="GO" id="GO:0007165">
    <property type="term" value="P:signal transduction"/>
    <property type="evidence" value="ECO:0007669"/>
    <property type="project" value="UniProtKB-KW"/>
</dbReference>
<dbReference type="InterPro" id="IPR035965">
    <property type="entry name" value="PAS-like_dom_sf"/>
</dbReference>
<dbReference type="PROSITE" id="PS50113">
    <property type="entry name" value="PAC"/>
    <property type="match status" value="2"/>
</dbReference>
<evidence type="ECO:0000259" key="4">
    <source>
        <dbReference type="PROSITE" id="PS50112"/>
    </source>
</evidence>
<dbReference type="SUPFAM" id="SSF58104">
    <property type="entry name" value="Methyl-accepting chemotaxis protein (MCP) signaling domain"/>
    <property type="match status" value="1"/>
</dbReference>
<dbReference type="InterPro" id="IPR013655">
    <property type="entry name" value="PAS_fold_3"/>
</dbReference>
<organism evidence="6 7">
    <name type="scientific">Palleronia aestuarii</name>
    <dbReference type="NCBI Taxonomy" id="568105"/>
    <lineage>
        <taxon>Bacteria</taxon>
        <taxon>Pseudomonadati</taxon>
        <taxon>Pseudomonadota</taxon>
        <taxon>Alphaproteobacteria</taxon>
        <taxon>Rhodobacterales</taxon>
        <taxon>Roseobacteraceae</taxon>
        <taxon>Palleronia</taxon>
    </lineage>
</organism>
<dbReference type="PANTHER" id="PTHR24422">
    <property type="entry name" value="CHEMOTAXIS PROTEIN METHYLTRANSFERASE"/>
    <property type="match status" value="1"/>
</dbReference>
<keyword evidence="1" id="KW-0807">Transducer</keyword>
<dbReference type="InterPro" id="IPR000700">
    <property type="entry name" value="PAS-assoc_C"/>
</dbReference>
<reference evidence="6 7" key="1">
    <citation type="submission" date="2018-06" db="EMBL/GenBank/DDBJ databases">
        <title>Genomic Encyclopedia of Archaeal and Bacterial Type Strains, Phase II (KMG-II): from individual species to whole genera.</title>
        <authorList>
            <person name="Goeker M."/>
        </authorList>
    </citation>
    <scope>NUCLEOTIDE SEQUENCE [LARGE SCALE GENOMIC DNA]</scope>
    <source>
        <strain evidence="6 7">DSM 22009</strain>
    </source>
</reference>
<dbReference type="PRINTS" id="PR00260">
    <property type="entry name" value="CHEMTRNSDUCR"/>
</dbReference>
<comment type="caution">
    <text evidence="6">The sequence shown here is derived from an EMBL/GenBank/DDBJ whole genome shotgun (WGS) entry which is preliminary data.</text>
</comment>
<proteinExistence type="predicted"/>
<dbReference type="Pfam" id="PF08447">
    <property type="entry name" value="PAS_3"/>
    <property type="match status" value="2"/>
</dbReference>
<dbReference type="InterPro" id="IPR050903">
    <property type="entry name" value="Bact_Chemotaxis_MeTrfase"/>
</dbReference>
<dbReference type="SMART" id="SM00086">
    <property type="entry name" value="PAC"/>
    <property type="match status" value="4"/>
</dbReference>
<accession>A0A2W7PSD2</accession>
<feature type="region of interest" description="Disordered" evidence="2">
    <location>
        <begin position="580"/>
        <end position="602"/>
    </location>
</feature>
<feature type="domain" description="PAC" evidence="5">
    <location>
        <begin position="83"/>
        <end position="135"/>
    </location>
</feature>
<dbReference type="EMBL" id="QKZL01000024">
    <property type="protein sequence ID" value="PZX12349.1"/>
    <property type="molecule type" value="Genomic_DNA"/>
</dbReference>
<dbReference type="OrthoDB" id="9765776at2"/>
<sequence length="602" mass="65805">MFKFRFLPSRRRHLARAINTSRAVIEFDRKGKIRRANRNFLELMGYAACEIVGQHHSMFVLPDDVRSPDYAAFWKGLGDGTIKSGEFRRVSKDGREVWIYGSYAPITNLFGRVTGVIKFAADITSAKLATAHAESQINAISRSMAVIEFDLDGTIRRANDNFLSALGYDADEIAGRHHAIFVDPDEARSPAYAAFWDKLGKGHFASGEFRRFGKDGSEIWIQASYNPLLDASGKPIGVIKFATDITAMVKARRKHEQLALVSERTDTSSIICDAQGRIEYVNAGFTRSTGYEFDEVLGRKPGDFLQGPGTDPETVKRIGMALRDGAPFFDEILNYTKQGTPYWTSLAVNPVKGSDGKIERYISVQTIITETKMRSLEFTTKLEAIGSVNVIAEWNGTGEFAEANARLDELGGHEGAAVSLDTLLDGSLVERLRHGEVVRCELPWPSSREQALWFDAVFSAVIDMNGKVEKFLMFGSDISARRAVVETSISSLNGVIDAAVEIDTIVGSLSQIARQTDLLAINASIEAALAGKAGAGFAIVADRVRSLADKSTSEAGRITALAQESRELVSELSAQLSLLSDTQKGSEDRPAAPLIDDLKNAA</sequence>
<feature type="domain" description="PAC" evidence="5">
    <location>
        <begin position="205"/>
        <end position="257"/>
    </location>
</feature>
<dbReference type="PROSITE" id="PS50111">
    <property type="entry name" value="CHEMOTAXIS_TRANSDUC_2"/>
    <property type="match status" value="1"/>
</dbReference>
<dbReference type="RefSeq" id="WP_111538651.1">
    <property type="nucleotide sequence ID" value="NZ_QKZL01000024.1"/>
</dbReference>
<dbReference type="Proteomes" id="UP000248916">
    <property type="component" value="Unassembled WGS sequence"/>
</dbReference>
<name>A0A2W7PSD2_9RHOB</name>
<dbReference type="NCBIfam" id="TIGR00229">
    <property type="entry name" value="sensory_box"/>
    <property type="match status" value="3"/>
</dbReference>
<dbReference type="InterPro" id="IPR001610">
    <property type="entry name" value="PAC"/>
</dbReference>
<protein>
    <submittedName>
        <fullName evidence="6">Methyl-accepting chemotaxis sensory transducer with Pas/Pac sensor</fullName>
    </submittedName>
</protein>
<dbReference type="GO" id="GO:0016020">
    <property type="term" value="C:membrane"/>
    <property type="evidence" value="ECO:0007669"/>
    <property type="project" value="InterPro"/>
</dbReference>
<dbReference type="SUPFAM" id="SSF55785">
    <property type="entry name" value="PYP-like sensor domain (PAS domain)"/>
    <property type="match status" value="3"/>
</dbReference>
<keyword evidence="7" id="KW-1185">Reference proteome</keyword>
<evidence type="ECO:0000259" key="3">
    <source>
        <dbReference type="PROSITE" id="PS50111"/>
    </source>
</evidence>
<dbReference type="CDD" id="cd00130">
    <property type="entry name" value="PAS"/>
    <property type="match status" value="3"/>
</dbReference>
<dbReference type="Pfam" id="PF13426">
    <property type="entry name" value="PAS_9"/>
    <property type="match status" value="1"/>
</dbReference>
<dbReference type="GO" id="GO:0006935">
    <property type="term" value="P:chemotaxis"/>
    <property type="evidence" value="ECO:0007669"/>
    <property type="project" value="InterPro"/>
</dbReference>
<feature type="domain" description="PAS" evidence="4">
    <location>
        <begin position="146"/>
        <end position="186"/>
    </location>
</feature>
<dbReference type="Gene3D" id="6.10.250.3200">
    <property type="match status" value="1"/>
</dbReference>
<evidence type="ECO:0000313" key="6">
    <source>
        <dbReference type="EMBL" id="PZX12349.1"/>
    </source>
</evidence>
<evidence type="ECO:0000256" key="2">
    <source>
        <dbReference type="SAM" id="MobiDB-lite"/>
    </source>
</evidence>
<dbReference type="Gene3D" id="3.30.450.20">
    <property type="entry name" value="PAS domain"/>
    <property type="match status" value="4"/>
</dbReference>
<feature type="domain" description="Methyl-accepting transducer" evidence="3">
    <location>
        <begin position="476"/>
        <end position="571"/>
    </location>
</feature>
<dbReference type="InterPro" id="IPR000014">
    <property type="entry name" value="PAS"/>
</dbReference>